<evidence type="ECO:0000256" key="6">
    <source>
        <dbReference type="ARBA" id="ARBA00022741"/>
    </source>
</evidence>
<evidence type="ECO:0000256" key="13">
    <source>
        <dbReference type="SAM" id="MobiDB-lite"/>
    </source>
</evidence>
<dbReference type="InterPro" id="IPR018451">
    <property type="entry name" value="NAF/FISL_domain"/>
</dbReference>
<protein>
    <recommendedName>
        <fullName evidence="3">non-specific serine/threonine protein kinase</fullName>
        <ecNumber evidence="3">2.7.11.1</ecNumber>
    </recommendedName>
</protein>
<name>A0A8B8Q3Z3_9MYRT</name>
<dbReference type="EC" id="2.7.11.1" evidence="3"/>
<dbReference type="PROSITE" id="PS50816">
    <property type="entry name" value="NAF"/>
    <property type="match status" value="1"/>
</dbReference>
<keyword evidence="5" id="KW-0808">Transferase</keyword>
<evidence type="ECO:0000256" key="2">
    <source>
        <dbReference type="ARBA" id="ARBA00006234"/>
    </source>
</evidence>
<dbReference type="Pfam" id="PF00069">
    <property type="entry name" value="Pkinase"/>
    <property type="match status" value="1"/>
</dbReference>
<evidence type="ECO:0000256" key="7">
    <source>
        <dbReference type="ARBA" id="ARBA00022777"/>
    </source>
</evidence>
<evidence type="ECO:0000259" key="14">
    <source>
        <dbReference type="PROSITE" id="PS50011"/>
    </source>
</evidence>
<dbReference type="InterPro" id="IPR000719">
    <property type="entry name" value="Prot_kinase_dom"/>
</dbReference>
<feature type="binding site" evidence="11">
    <location>
        <position position="41"/>
    </location>
    <ligand>
        <name>ATP</name>
        <dbReference type="ChEBI" id="CHEBI:30616"/>
    </ligand>
</feature>
<dbReference type="InterPro" id="IPR011009">
    <property type="entry name" value="Kinase-like_dom_sf"/>
</dbReference>
<evidence type="ECO:0000256" key="5">
    <source>
        <dbReference type="ARBA" id="ARBA00022679"/>
    </source>
</evidence>
<organism evidence="16 17">
    <name type="scientific">Rhodamnia argentea</name>
    <dbReference type="NCBI Taxonomy" id="178133"/>
    <lineage>
        <taxon>Eukaryota</taxon>
        <taxon>Viridiplantae</taxon>
        <taxon>Streptophyta</taxon>
        <taxon>Embryophyta</taxon>
        <taxon>Tracheophyta</taxon>
        <taxon>Spermatophyta</taxon>
        <taxon>Magnoliopsida</taxon>
        <taxon>eudicotyledons</taxon>
        <taxon>Gunneridae</taxon>
        <taxon>Pentapetalae</taxon>
        <taxon>rosids</taxon>
        <taxon>malvids</taxon>
        <taxon>Myrtales</taxon>
        <taxon>Myrtaceae</taxon>
        <taxon>Myrtoideae</taxon>
        <taxon>Myrteae</taxon>
        <taxon>Australasian group</taxon>
        <taxon>Rhodamnia</taxon>
    </lineage>
</organism>
<dbReference type="GO" id="GO:0007165">
    <property type="term" value="P:signal transduction"/>
    <property type="evidence" value="ECO:0007669"/>
    <property type="project" value="InterPro"/>
</dbReference>
<evidence type="ECO:0000256" key="12">
    <source>
        <dbReference type="RuleBase" id="RU000304"/>
    </source>
</evidence>
<dbReference type="CDD" id="cd12195">
    <property type="entry name" value="CIPK_C"/>
    <property type="match status" value="1"/>
</dbReference>
<evidence type="ECO:0000256" key="9">
    <source>
        <dbReference type="ARBA" id="ARBA00047899"/>
    </source>
</evidence>
<evidence type="ECO:0000256" key="3">
    <source>
        <dbReference type="ARBA" id="ARBA00012513"/>
    </source>
</evidence>
<dbReference type="PANTHER" id="PTHR43895">
    <property type="entry name" value="CALCIUM/CALMODULIN-DEPENDENT PROTEIN KINASE KINASE-RELATED"/>
    <property type="match status" value="1"/>
</dbReference>
<dbReference type="PROSITE" id="PS00108">
    <property type="entry name" value="PROTEIN_KINASE_ST"/>
    <property type="match status" value="1"/>
</dbReference>
<dbReference type="PROSITE" id="PS00107">
    <property type="entry name" value="PROTEIN_KINASE_ATP"/>
    <property type="match status" value="1"/>
</dbReference>
<keyword evidence="7" id="KW-0418">Kinase</keyword>
<dbReference type="KEGG" id="rarg:115749225"/>
<evidence type="ECO:0000256" key="8">
    <source>
        <dbReference type="ARBA" id="ARBA00022840"/>
    </source>
</evidence>
<dbReference type="RefSeq" id="XP_048141973.1">
    <property type="nucleotide sequence ID" value="XM_048286016.1"/>
</dbReference>
<evidence type="ECO:0000313" key="18">
    <source>
        <dbReference type="RefSeq" id="XP_048141973.1"/>
    </source>
</evidence>
<comment type="catalytic activity">
    <reaction evidence="10">
        <text>L-seryl-[protein] + ATP = O-phospho-L-seryl-[protein] + ADP + H(+)</text>
        <dbReference type="Rhea" id="RHEA:17989"/>
        <dbReference type="Rhea" id="RHEA-COMP:9863"/>
        <dbReference type="Rhea" id="RHEA-COMP:11604"/>
        <dbReference type="ChEBI" id="CHEBI:15378"/>
        <dbReference type="ChEBI" id="CHEBI:29999"/>
        <dbReference type="ChEBI" id="CHEBI:30616"/>
        <dbReference type="ChEBI" id="CHEBI:83421"/>
        <dbReference type="ChEBI" id="CHEBI:456216"/>
        <dbReference type="EC" id="2.7.11.1"/>
    </reaction>
</comment>
<dbReference type="CDD" id="cd14663">
    <property type="entry name" value="STKc_SnRK3"/>
    <property type="match status" value="1"/>
</dbReference>
<dbReference type="GO" id="GO:0005524">
    <property type="term" value="F:ATP binding"/>
    <property type="evidence" value="ECO:0007669"/>
    <property type="project" value="UniProtKB-UniRule"/>
</dbReference>
<reference evidence="17 18" key="1">
    <citation type="submission" date="2025-05" db="UniProtKB">
        <authorList>
            <consortium name="RefSeq"/>
        </authorList>
    </citation>
    <scope>IDENTIFICATION</scope>
    <source>
        <tissue evidence="17 18">Leaf</tissue>
    </source>
</reference>
<comment type="cofactor">
    <cofactor evidence="1">
        <name>Mn(2+)</name>
        <dbReference type="ChEBI" id="CHEBI:29035"/>
    </cofactor>
</comment>
<dbReference type="Proteomes" id="UP000827889">
    <property type="component" value="Chromosome 10"/>
</dbReference>
<dbReference type="SUPFAM" id="SSF56112">
    <property type="entry name" value="Protein kinase-like (PK-like)"/>
    <property type="match status" value="1"/>
</dbReference>
<evidence type="ECO:0000313" key="17">
    <source>
        <dbReference type="RefSeq" id="XP_030541814.2"/>
    </source>
</evidence>
<evidence type="ECO:0000313" key="16">
    <source>
        <dbReference type="Proteomes" id="UP000827889"/>
    </source>
</evidence>
<evidence type="ECO:0000256" key="4">
    <source>
        <dbReference type="ARBA" id="ARBA00022527"/>
    </source>
</evidence>
<feature type="region of interest" description="Disordered" evidence="13">
    <location>
        <begin position="437"/>
        <end position="477"/>
    </location>
</feature>
<accession>A0A8B8Q3Z3</accession>
<dbReference type="RefSeq" id="XP_030541814.2">
    <property type="nucleotide sequence ID" value="XM_030685954.2"/>
</dbReference>
<dbReference type="PANTHER" id="PTHR43895:SF28">
    <property type="entry name" value="CBL-INTERACTING SERINE_THREONINE-PROTEIN KINASE 15"/>
    <property type="match status" value="1"/>
</dbReference>
<sequence>MENRGGVLMHRYELGRLLGQGTFAKVYYARNISTGMSVAIKMIDKEKVLKVGMIDQIKREISVMRLIRHPHVVELYEVMATKTKIYFVIEYAKGGELFDKVAKGKLKEDVARRYFQQLIAAVDYCHSRGVCHRDLKPENLLLDENGNLKVSDFGLSALAESKCQDGLLHTTCGTPAYVAPEVINRRGYDGSKADIWSCGVILFVLLAGYLPFHDSNLMEMYRKIGKGEFKFPNWFAPDVRRLLSKILDPNPNTRISMMKIMESSWFRKGLDSRSICIVREVKEPPPLDADALFGPDGVENTIMESKQEPSQLSNLNAFDIISYSAGFDLSGLFEGVDQRKEVRFTVNKPASAIISKLEDIAKRLRLKVKKKDAGVMKFEGSKAGRKGVLGFDAEIFEITPAFHLVEMKKSNGDTMEYQKVLKEEIRPALKDIVWTWQGEQPLPPPPPPLPHQLLLEQEESYPSQDSPLPVTSSQDYP</sequence>
<evidence type="ECO:0000256" key="1">
    <source>
        <dbReference type="ARBA" id="ARBA00001936"/>
    </source>
</evidence>
<keyword evidence="4 12" id="KW-0723">Serine/threonine-protein kinase</keyword>
<dbReference type="PROSITE" id="PS50011">
    <property type="entry name" value="PROTEIN_KINASE_DOM"/>
    <property type="match status" value="1"/>
</dbReference>
<keyword evidence="8 11" id="KW-0067">ATP-binding</keyword>
<feature type="compositionally biased region" description="Pro residues" evidence="13">
    <location>
        <begin position="441"/>
        <end position="450"/>
    </location>
</feature>
<dbReference type="InterPro" id="IPR004041">
    <property type="entry name" value="NAF_dom"/>
</dbReference>
<dbReference type="AlphaFoldDB" id="A0A8B8Q3Z3"/>
<evidence type="ECO:0000259" key="15">
    <source>
        <dbReference type="PROSITE" id="PS50816"/>
    </source>
</evidence>
<dbReference type="Gene3D" id="3.30.310.80">
    <property type="entry name" value="Kinase associated domain 1, KA1"/>
    <property type="match status" value="1"/>
</dbReference>
<dbReference type="InterPro" id="IPR017441">
    <property type="entry name" value="Protein_kinase_ATP_BS"/>
</dbReference>
<keyword evidence="6 11" id="KW-0547">Nucleotide-binding</keyword>
<dbReference type="GO" id="GO:0004674">
    <property type="term" value="F:protein serine/threonine kinase activity"/>
    <property type="evidence" value="ECO:0007669"/>
    <property type="project" value="UniProtKB-KW"/>
</dbReference>
<evidence type="ECO:0000256" key="11">
    <source>
        <dbReference type="PROSITE-ProRule" id="PRU10141"/>
    </source>
</evidence>
<gene>
    <name evidence="17 18" type="primary">LOC115749225</name>
</gene>
<comment type="similarity">
    <text evidence="2">Belongs to the protein kinase superfamily. CAMK Ser/Thr protein kinase family. SNF1 subfamily.</text>
</comment>
<dbReference type="GeneID" id="115749225"/>
<dbReference type="Pfam" id="PF03822">
    <property type="entry name" value="NAF"/>
    <property type="match status" value="1"/>
</dbReference>
<evidence type="ECO:0000256" key="10">
    <source>
        <dbReference type="ARBA" id="ARBA00048679"/>
    </source>
</evidence>
<feature type="compositionally biased region" description="Polar residues" evidence="13">
    <location>
        <begin position="460"/>
        <end position="477"/>
    </location>
</feature>
<dbReference type="SMART" id="SM00220">
    <property type="entry name" value="S_TKc"/>
    <property type="match status" value="1"/>
</dbReference>
<dbReference type="InterPro" id="IPR008271">
    <property type="entry name" value="Ser/Thr_kinase_AS"/>
</dbReference>
<proteinExistence type="inferred from homology"/>
<dbReference type="Gene3D" id="1.10.510.10">
    <property type="entry name" value="Transferase(Phosphotransferase) domain 1"/>
    <property type="match status" value="1"/>
</dbReference>
<feature type="domain" description="NAF" evidence="15">
    <location>
        <begin position="310"/>
        <end position="334"/>
    </location>
</feature>
<comment type="catalytic activity">
    <reaction evidence="9">
        <text>L-threonyl-[protein] + ATP = O-phospho-L-threonyl-[protein] + ADP + H(+)</text>
        <dbReference type="Rhea" id="RHEA:46608"/>
        <dbReference type="Rhea" id="RHEA-COMP:11060"/>
        <dbReference type="Rhea" id="RHEA-COMP:11605"/>
        <dbReference type="ChEBI" id="CHEBI:15378"/>
        <dbReference type="ChEBI" id="CHEBI:30013"/>
        <dbReference type="ChEBI" id="CHEBI:30616"/>
        <dbReference type="ChEBI" id="CHEBI:61977"/>
        <dbReference type="ChEBI" id="CHEBI:456216"/>
        <dbReference type="EC" id="2.7.11.1"/>
    </reaction>
</comment>
<keyword evidence="16" id="KW-1185">Reference proteome</keyword>
<feature type="domain" description="Protein kinase" evidence="14">
    <location>
        <begin position="12"/>
        <end position="266"/>
    </location>
</feature>